<accession>C5TB43</accession>
<dbReference type="PATRIC" id="fig|573060.9.peg.812"/>
<comment type="caution">
    <text evidence="2">The sequence shown here is derived from an EMBL/GenBank/DDBJ whole genome shotgun (WGS) entry which is preliminary data.</text>
</comment>
<evidence type="ECO:0000313" key="2">
    <source>
        <dbReference type="EMBL" id="EER58300.1"/>
    </source>
</evidence>
<dbReference type="EMBL" id="ACQT01000298">
    <property type="protein sequence ID" value="EER58300.1"/>
    <property type="molecule type" value="Genomic_DNA"/>
</dbReference>
<dbReference type="Pfam" id="PF02810">
    <property type="entry name" value="SEC-C"/>
    <property type="match status" value="1"/>
</dbReference>
<dbReference type="OrthoDB" id="570299at2"/>
<reference evidence="2 3" key="1">
    <citation type="submission" date="2009-05" db="EMBL/GenBank/DDBJ databases">
        <title>The draft genome of Acidovorax delafieldii 2AN.</title>
        <authorList>
            <consortium name="US DOE Joint Genome Institute (JGI-PGF)"/>
            <person name="Lucas S."/>
            <person name="Copeland A."/>
            <person name="Lapidus A."/>
            <person name="Glavina del Rio T."/>
            <person name="Tice H."/>
            <person name="Bruce D."/>
            <person name="Goodwin L."/>
            <person name="Pitluck S."/>
            <person name="Larimer F."/>
            <person name="Land M.L."/>
            <person name="Hauser L."/>
            <person name="Shelobolina E.S."/>
            <person name="Picardal F."/>
            <person name="Roden E."/>
            <person name="Emerson D."/>
        </authorList>
    </citation>
    <scope>NUCLEOTIDE SEQUENCE [LARGE SCALE GENOMIC DNA]</scope>
    <source>
        <strain evidence="2 3">2AN</strain>
    </source>
</reference>
<dbReference type="InterPro" id="IPR036255">
    <property type="entry name" value="YgfB-like_sf"/>
</dbReference>
<dbReference type="Pfam" id="PF03695">
    <property type="entry name" value="UPF0149"/>
    <property type="match status" value="1"/>
</dbReference>
<evidence type="ECO:0000313" key="3">
    <source>
        <dbReference type="Proteomes" id="UP000003856"/>
    </source>
</evidence>
<dbReference type="PANTHER" id="PTHR33747:SF1">
    <property type="entry name" value="ADENYLATE CYCLASE-ASSOCIATED CAP C-TERMINAL DOMAIN-CONTAINING PROTEIN"/>
    <property type="match status" value="1"/>
</dbReference>
<dbReference type="NCBIfam" id="TIGR02292">
    <property type="entry name" value="ygfB_yecA"/>
    <property type="match status" value="1"/>
</dbReference>
<feature type="region of interest" description="Disordered" evidence="1">
    <location>
        <begin position="1"/>
        <end position="22"/>
    </location>
</feature>
<dbReference type="SUPFAM" id="SSF101327">
    <property type="entry name" value="YgfB-like"/>
    <property type="match status" value="1"/>
</dbReference>
<dbReference type="PANTHER" id="PTHR33747">
    <property type="entry name" value="UPF0225 PROTEIN SCO1677"/>
    <property type="match status" value="1"/>
</dbReference>
<feature type="compositionally biased region" description="Low complexity" evidence="1">
    <location>
        <begin position="7"/>
        <end position="18"/>
    </location>
</feature>
<name>C5TB43_ACIDE</name>
<dbReference type="Proteomes" id="UP000003856">
    <property type="component" value="Unassembled WGS sequence"/>
</dbReference>
<dbReference type="SUPFAM" id="SSF103642">
    <property type="entry name" value="Sec-C motif"/>
    <property type="match status" value="1"/>
</dbReference>
<keyword evidence="3" id="KW-1185">Reference proteome</keyword>
<evidence type="ECO:0000256" key="1">
    <source>
        <dbReference type="SAM" id="MobiDB-lite"/>
    </source>
</evidence>
<protein>
    <submittedName>
        <fullName evidence="2">SEC-C motif domain protein</fullName>
    </submittedName>
</protein>
<sequence length="279" mass="30965">MNTPHQAPSDAAASAAPALGPDELDEIDTLLDDLRTRGEEIPQWEFCDGFLTALICTRRPIPPAEYLPMLLSDGAALDVPEGEPLPLLPAFADAAQQARFIELWMRRWNEVEAQLDAKVETLDDDRTFQPEAMDMRGAVASLTDEQRAEMGDDQEIPSFGQVWALGFMFAVENWPEDWAAPRDKEAARWLDDALDSIVALTEDDTGKPEVCMFNEDGPPSTSQARVEAFGEAIWAVYDLRQLWKSMGPRVETVRKAPEPGRNDLCPCGSGKKYKKCHGA</sequence>
<dbReference type="RefSeq" id="WP_005799863.1">
    <property type="nucleotide sequence ID" value="NZ_ACQT01000298.1"/>
</dbReference>
<dbReference type="InterPro" id="IPR004027">
    <property type="entry name" value="SEC_C_motif"/>
</dbReference>
<organism evidence="2 3">
    <name type="scientific">Acidovorax delafieldii 2AN</name>
    <dbReference type="NCBI Taxonomy" id="573060"/>
    <lineage>
        <taxon>Bacteria</taxon>
        <taxon>Pseudomonadati</taxon>
        <taxon>Pseudomonadota</taxon>
        <taxon>Betaproteobacteria</taxon>
        <taxon>Burkholderiales</taxon>
        <taxon>Comamonadaceae</taxon>
        <taxon>Acidovorax</taxon>
    </lineage>
</organism>
<dbReference type="InterPro" id="IPR011978">
    <property type="entry name" value="YgfB-like"/>
</dbReference>
<gene>
    <name evidence="2" type="ORF">AcdelDRAFT_4123</name>
</gene>
<dbReference type="AlphaFoldDB" id="C5TB43"/>
<dbReference type="Gene3D" id="3.10.450.50">
    <property type="match status" value="1"/>
</dbReference>
<proteinExistence type="predicted"/>